<organism evidence="2 3">
    <name type="scientific">Sulfurisphaera ohwakuensis</name>
    <dbReference type="NCBI Taxonomy" id="69656"/>
    <lineage>
        <taxon>Archaea</taxon>
        <taxon>Thermoproteota</taxon>
        <taxon>Thermoprotei</taxon>
        <taxon>Sulfolobales</taxon>
        <taxon>Sulfolobaceae</taxon>
        <taxon>Sulfurisphaera</taxon>
    </lineage>
</organism>
<gene>
    <name evidence="2" type="ORF">D1869_00745</name>
    <name evidence="1" type="ORF">HNQ62_000952</name>
</gene>
<proteinExistence type="predicted"/>
<dbReference type="OrthoDB" id="380807at2157"/>
<dbReference type="Proteomes" id="UP000427373">
    <property type="component" value="Chromosome"/>
</dbReference>
<dbReference type="GeneID" id="42799731"/>
<name>A0A650CDH5_SULOH</name>
<evidence type="ECO:0000313" key="4">
    <source>
        <dbReference type="Proteomes" id="UP000582213"/>
    </source>
</evidence>
<dbReference type="KEGG" id="soh:D1869_00745"/>
<dbReference type="RefSeq" id="WP_156013518.1">
    <property type="nucleotide sequence ID" value="NZ_CP045484.1"/>
</dbReference>
<evidence type="ECO:0000313" key="2">
    <source>
        <dbReference type="EMBL" id="QGR15881.1"/>
    </source>
</evidence>
<dbReference type="EMBL" id="CP045484">
    <property type="protein sequence ID" value="QGR15881.1"/>
    <property type="molecule type" value="Genomic_DNA"/>
</dbReference>
<evidence type="ECO:0000313" key="3">
    <source>
        <dbReference type="Proteomes" id="UP000427373"/>
    </source>
</evidence>
<evidence type="ECO:0000313" key="1">
    <source>
        <dbReference type="EMBL" id="MBB5253210.1"/>
    </source>
</evidence>
<keyword evidence="3" id="KW-1185">Reference proteome</keyword>
<dbReference type="Proteomes" id="UP000582213">
    <property type="component" value="Unassembled WGS sequence"/>
</dbReference>
<reference evidence="2 3" key="1">
    <citation type="submission" date="2019-10" db="EMBL/GenBank/DDBJ databases">
        <title>Genome Sequences from Six Type Strain Members of the Archaeal Family Sulfolobaceae: Acidianus ambivalens, Acidianus infernus, Metallosphaera prunae, Stygiolobus azoricus, Sulfolobus metallicus, and Sulfurisphaera ohwakuensis.</title>
        <authorList>
            <person name="Counts J.A."/>
            <person name="Kelly R.M."/>
        </authorList>
    </citation>
    <scope>NUCLEOTIDE SEQUENCE [LARGE SCALE GENOMIC DNA]</scope>
    <source>
        <strain evidence="2 3">TA-1</strain>
    </source>
</reference>
<sequence>MKWLLLLTLLILPIFLLPSSAFYRFRGGGDFSYYKYSQTIVIQPSSTQIVRETQNGSALSTAPWLNPSYVSVYDKYYLQVLPNAEYEDNNVSLSLSTVELKSFCKNSDRIISF</sequence>
<reference evidence="1 4" key="2">
    <citation type="submission" date="2020-08" db="EMBL/GenBank/DDBJ databases">
        <title>Genomic Encyclopedia of Type Strains, Phase IV (KMG-IV): sequencing the most valuable type-strain genomes for metagenomic binning, comparative biology and taxonomic classification.</title>
        <authorList>
            <person name="Goeker M."/>
        </authorList>
    </citation>
    <scope>NUCLEOTIDE SEQUENCE [LARGE SCALE GENOMIC DNA]</scope>
    <source>
        <strain evidence="1 4">DSM 12421</strain>
    </source>
</reference>
<accession>A0A650CDH5</accession>
<protein>
    <submittedName>
        <fullName evidence="2">Uncharacterized protein</fullName>
    </submittedName>
</protein>
<dbReference type="EMBL" id="JACHFY010000003">
    <property type="protein sequence ID" value="MBB5253210.1"/>
    <property type="molecule type" value="Genomic_DNA"/>
</dbReference>
<dbReference type="AlphaFoldDB" id="A0A650CDH5"/>